<evidence type="ECO:0000313" key="2">
    <source>
        <dbReference type="Proteomes" id="UP000814128"/>
    </source>
</evidence>
<comment type="caution">
    <text evidence="1">The sequence shown here is derived from an EMBL/GenBank/DDBJ whole genome shotgun (WGS) entry which is preliminary data.</text>
</comment>
<dbReference type="Proteomes" id="UP000814128">
    <property type="component" value="Unassembled WGS sequence"/>
</dbReference>
<sequence>MSAILRPDSIRECSVGGQIISGRFHSACGHFIPMSTRFSDCLRSNCRFSSRHAHTAAQCPSDCVRTMAAPIRNPIRISPYRCGNCIQRDYAGSS</sequence>
<evidence type="ECO:0000313" key="1">
    <source>
        <dbReference type="EMBL" id="KAI0031829.1"/>
    </source>
</evidence>
<organism evidence="1 2">
    <name type="scientific">Vararia minispora EC-137</name>
    <dbReference type="NCBI Taxonomy" id="1314806"/>
    <lineage>
        <taxon>Eukaryota</taxon>
        <taxon>Fungi</taxon>
        <taxon>Dikarya</taxon>
        <taxon>Basidiomycota</taxon>
        <taxon>Agaricomycotina</taxon>
        <taxon>Agaricomycetes</taxon>
        <taxon>Russulales</taxon>
        <taxon>Lachnocladiaceae</taxon>
        <taxon>Vararia</taxon>
    </lineage>
</organism>
<reference evidence="1" key="2">
    <citation type="journal article" date="2022" name="New Phytol.">
        <title>Evolutionary transition to the ectomycorrhizal habit in the genomes of a hyperdiverse lineage of mushroom-forming fungi.</title>
        <authorList>
            <person name="Looney B."/>
            <person name="Miyauchi S."/>
            <person name="Morin E."/>
            <person name="Drula E."/>
            <person name="Courty P.E."/>
            <person name="Kohler A."/>
            <person name="Kuo A."/>
            <person name="LaButti K."/>
            <person name="Pangilinan J."/>
            <person name="Lipzen A."/>
            <person name="Riley R."/>
            <person name="Andreopoulos W."/>
            <person name="He G."/>
            <person name="Johnson J."/>
            <person name="Nolan M."/>
            <person name="Tritt A."/>
            <person name="Barry K.W."/>
            <person name="Grigoriev I.V."/>
            <person name="Nagy L.G."/>
            <person name="Hibbett D."/>
            <person name="Henrissat B."/>
            <person name="Matheny P.B."/>
            <person name="Labbe J."/>
            <person name="Martin F.M."/>
        </authorList>
    </citation>
    <scope>NUCLEOTIDE SEQUENCE</scope>
    <source>
        <strain evidence="1">EC-137</strain>
    </source>
</reference>
<accession>A0ACB8QJB5</accession>
<reference evidence="1" key="1">
    <citation type="submission" date="2021-02" db="EMBL/GenBank/DDBJ databases">
        <authorList>
            <consortium name="DOE Joint Genome Institute"/>
            <person name="Ahrendt S."/>
            <person name="Looney B.P."/>
            <person name="Miyauchi S."/>
            <person name="Morin E."/>
            <person name="Drula E."/>
            <person name="Courty P.E."/>
            <person name="Chicoki N."/>
            <person name="Fauchery L."/>
            <person name="Kohler A."/>
            <person name="Kuo A."/>
            <person name="Labutti K."/>
            <person name="Pangilinan J."/>
            <person name="Lipzen A."/>
            <person name="Riley R."/>
            <person name="Andreopoulos W."/>
            <person name="He G."/>
            <person name="Johnson J."/>
            <person name="Barry K.W."/>
            <person name="Grigoriev I.V."/>
            <person name="Nagy L."/>
            <person name="Hibbett D."/>
            <person name="Henrissat B."/>
            <person name="Matheny P.B."/>
            <person name="Labbe J."/>
            <person name="Martin F."/>
        </authorList>
    </citation>
    <scope>NUCLEOTIDE SEQUENCE</scope>
    <source>
        <strain evidence="1">EC-137</strain>
    </source>
</reference>
<proteinExistence type="predicted"/>
<dbReference type="EMBL" id="MU273566">
    <property type="protein sequence ID" value="KAI0031829.1"/>
    <property type="molecule type" value="Genomic_DNA"/>
</dbReference>
<gene>
    <name evidence="1" type="ORF">K488DRAFT_51274</name>
</gene>
<keyword evidence="2" id="KW-1185">Reference proteome</keyword>
<protein>
    <submittedName>
        <fullName evidence="1">Uncharacterized protein</fullName>
    </submittedName>
</protein>
<name>A0ACB8QJB5_9AGAM</name>